<evidence type="ECO:0000256" key="1">
    <source>
        <dbReference type="ARBA" id="ARBA00023015"/>
    </source>
</evidence>
<dbReference type="InterPro" id="IPR046335">
    <property type="entry name" value="LacI/GalR-like_sensor"/>
</dbReference>
<dbReference type="SMART" id="SM00354">
    <property type="entry name" value="HTH_LACI"/>
    <property type="match status" value="1"/>
</dbReference>
<dbReference type="GO" id="GO:0003700">
    <property type="term" value="F:DNA-binding transcription factor activity"/>
    <property type="evidence" value="ECO:0007669"/>
    <property type="project" value="TreeGrafter"/>
</dbReference>
<dbReference type="Gene3D" id="3.40.50.2300">
    <property type="match status" value="2"/>
</dbReference>
<dbReference type="GO" id="GO:0000976">
    <property type="term" value="F:transcription cis-regulatory region binding"/>
    <property type="evidence" value="ECO:0007669"/>
    <property type="project" value="TreeGrafter"/>
</dbReference>
<dbReference type="InterPro" id="IPR010982">
    <property type="entry name" value="Lambda_DNA-bd_dom_sf"/>
</dbReference>
<dbReference type="InterPro" id="IPR028082">
    <property type="entry name" value="Peripla_BP_I"/>
</dbReference>
<dbReference type="CDD" id="cd06267">
    <property type="entry name" value="PBP1_LacI_sugar_binding-like"/>
    <property type="match status" value="1"/>
</dbReference>
<dbReference type="Gene3D" id="1.10.260.40">
    <property type="entry name" value="lambda repressor-like DNA-binding domains"/>
    <property type="match status" value="1"/>
</dbReference>
<dbReference type="PROSITE" id="PS50932">
    <property type="entry name" value="HTH_LACI_2"/>
    <property type="match status" value="1"/>
</dbReference>
<evidence type="ECO:0000313" key="7">
    <source>
        <dbReference type="Proteomes" id="UP000435649"/>
    </source>
</evidence>
<dbReference type="PANTHER" id="PTHR30146">
    <property type="entry name" value="LACI-RELATED TRANSCRIPTIONAL REPRESSOR"/>
    <property type="match status" value="1"/>
</dbReference>
<dbReference type="SUPFAM" id="SSF53822">
    <property type="entry name" value="Periplasmic binding protein-like I"/>
    <property type="match status" value="1"/>
</dbReference>
<dbReference type="SUPFAM" id="SSF47413">
    <property type="entry name" value="lambda repressor-like DNA-binding domains"/>
    <property type="match status" value="1"/>
</dbReference>
<dbReference type="AlphaFoldDB" id="A0A844G688"/>
<evidence type="ECO:0000259" key="5">
    <source>
        <dbReference type="PROSITE" id="PS50932"/>
    </source>
</evidence>
<keyword evidence="1" id="KW-0805">Transcription regulation</keyword>
<dbReference type="RefSeq" id="WP_154419413.1">
    <property type="nucleotide sequence ID" value="NZ_CALXOB010000049.1"/>
</dbReference>
<keyword evidence="3" id="KW-0804">Transcription</keyword>
<dbReference type="Pfam" id="PF00356">
    <property type="entry name" value="LacI"/>
    <property type="match status" value="1"/>
</dbReference>
<dbReference type="InterPro" id="IPR000843">
    <property type="entry name" value="HTH_LacI"/>
</dbReference>
<comment type="caution">
    <text evidence="6">The sequence shown here is derived from an EMBL/GenBank/DDBJ whole genome shotgun (WGS) entry which is preliminary data.</text>
</comment>
<evidence type="ECO:0000313" key="6">
    <source>
        <dbReference type="EMBL" id="MST98405.1"/>
    </source>
</evidence>
<accession>A0A844G688</accession>
<organism evidence="6 7">
    <name type="scientific">Victivallis lenta</name>
    <dbReference type="NCBI Taxonomy" id="2606640"/>
    <lineage>
        <taxon>Bacteria</taxon>
        <taxon>Pseudomonadati</taxon>
        <taxon>Lentisphaerota</taxon>
        <taxon>Lentisphaeria</taxon>
        <taxon>Victivallales</taxon>
        <taxon>Victivallaceae</taxon>
        <taxon>Victivallis</taxon>
    </lineage>
</organism>
<dbReference type="EMBL" id="VUNS01000018">
    <property type="protein sequence ID" value="MST98405.1"/>
    <property type="molecule type" value="Genomic_DNA"/>
</dbReference>
<dbReference type="PANTHER" id="PTHR30146:SF138">
    <property type="entry name" value="TRANSCRIPTIONAL REGULATORY PROTEIN"/>
    <property type="match status" value="1"/>
</dbReference>
<evidence type="ECO:0000256" key="4">
    <source>
        <dbReference type="SAM" id="MobiDB-lite"/>
    </source>
</evidence>
<keyword evidence="7" id="KW-1185">Reference proteome</keyword>
<gene>
    <name evidence="6" type="ORF">FYJ85_15290</name>
</gene>
<keyword evidence="2" id="KW-0238">DNA-binding</keyword>
<feature type="domain" description="HTH lacI-type" evidence="5">
    <location>
        <begin position="4"/>
        <end position="60"/>
    </location>
</feature>
<protein>
    <submittedName>
        <fullName evidence="6">LacI family transcriptional regulator</fullName>
    </submittedName>
</protein>
<proteinExistence type="predicted"/>
<dbReference type="Proteomes" id="UP000435649">
    <property type="component" value="Unassembled WGS sequence"/>
</dbReference>
<reference evidence="6 7" key="1">
    <citation type="submission" date="2019-08" db="EMBL/GenBank/DDBJ databases">
        <title>In-depth cultivation of the pig gut microbiome towards novel bacterial diversity and tailored functional studies.</title>
        <authorList>
            <person name="Wylensek D."/>
            <person name="Hitch T.C.A."/>
            <person name="Clavel T."/>
        </authorList>
    </citation>
    <scope>NUCLEOTIDE SEQUENCE [LARGE SCALE GENOMIC DNA]</scope>
    <source>
        <strain evidence="6 7">BBE-744-WT-12</strain>
    </source>
</reference>
<evidence type="ECO:0000256" key="3">
    <source>
        <dbReference type="ARBA" id="ARBA00023163"/>
    </source>
</evidence>
<sequence length="368" mass="41131">MNNVTLKQVAELSGKSEATVSLVLNSRQYHRVSPRTRQLIQSIAEKLGYIPNMQAQALVKGRTRNIAVTANGLTPFYNEYIRRITHLLEARNYNVFAFETMLSPNRERQVVNWVRQGLFDGCICLEYNHYTREFYEPAIRAGIPYVLRGWDMPEECPAHMIRVDYRSAVGELFRHLAAEGWRRFGVITDGSSYCEEATAMSVRSTLYAEAAENSGVALDPDGWIVVPFDAERHLCYIYEHSRALFRNRPDIDGVIVQSSSDIPAVFKAAADSGRRIRTDLAIATFDQIPLIEFMQPPVSCIVEPSDEISQMAVDGLLAQLTGTESGPVDFSRPVGTRLVINDSTVRNRSPGPPDAAPGRSKQTSSQPS</sequence>
<feature type="region of interest" description="Disordered" evidence="4">
    <location>
        <begin position="342"/>
        <end position="368"/>
    </location>
</feature>
<dbReference type="CDD" id="cd01392">
    <property type="entry name" value="HTH_LacI"/>
    <property type="match status" value="1"/>
</dbReference>
<dbReference type="Pfam" id="PF13377">
    <property type="entry name" value="Peripla_BP_3"/>
    <property type="match status" value="1"/>
</dbReference>
<name>A0A844G688_9BACT</name>
<evidence type="ECO:0000256" key="2">
    <source>
        <dbReference type="ARBA" id="ARBA00023125"/>
    </source>
</evidence>